<evidence type="ECO:0000313" key="1">
    <source>
        <dbReference type="EMBL" id="GAA3714874.1"/>
    </source>
</evidence>
<keyword evidence="1" id="KW-0808">Transferase</keyword>
<dbReference type="SUPFAM" id="SSF56752">
    <property type="entry name" value="D-aminoacid aminotransferase-like PLP-dependent enzymes"/>
    <property type="match status" value="1"/>
</dbReference>
<protein>
    <submittedName>
        <fullName evidence="1">Aminotransferase class IV family protein</fullName>
    </submittedName>
</protein>
<keyword evidence="2" id="KW-1185">Reference proteome</keyword>
<name>A0ABP7E7H4_9ACTN</name>
<dbReference type="Gene3D" id="3.20.10.10">
    <property type="entry name" value="D-amino Acid Aminotransferase, subunit A, domain 2"/>
    <property type="match status" value="1"/>
</dbReference>
<dbReference type="RefSeq" id="WP_344895247.1">
    <property type="nucleotide sequence ID" value="NZ_BAAAZP010000226.1"/>
</dbReference>
<gene>
    <name evidence="1" type="ORF">GCM10022224_095640</name>
</gene>
<sequence>MALLDGTPVSADMLQALGLANYGHFTTLRVDGGRVRGLPLHLERLGRDCLVTFGADLDQERARAYIRQAVEGDDGTIVVRVTVFDPDLEVSRPGAAARPRILVTTRPAPILPLPPLRVRTTRHQRALPRVKNVGLFGVLHSRRAAQLDGFDDALFLDDASFVSEGTTWNAGFFDGEHVVWPRAEVLDGVTMRLLQRAHDATVVRPVHSGDLPGMRAAFATNAAIGVRPISLIDDLVLPGEHPILDTLREKYDEIPPERL</sequence>
<organism evidence="1 2">
    <name type="scientific">Nonomuraea antimicrobica</name>
    <dbReference type="NCBI Taxonomy" id="561173"/>
    <lineage>
        <taxon>Bacteria</taxon>
        <taxon>Bacillati</taxon>
        <taxon>Actinomycetota</taxon>
        <taxon>Actinomycetes</taxon>
        <taxon>Streptosporangiales</taxon>
        <taxon>Streptosporangiaceae</taxon>
        <taxon>Nonomuraea</taxon>
    </lineage>
</organism>
<dbReference type="InterPro" id="IPR043131">
    <property type="entry name" value="BCAT-like_N"/>
</dbReference>
<dbReference type="Pfam" id="PF01063">
    <property type="entry name" value="Aminotran_4"/>
    <property type="match status" value="1"/>
</dbReference>
<keyword evidence="1" id="KW-0032">Aminotransferase</keyword>
<dbReference type="InterPro" id="IPR043132">
    <property type="entry name" value="BCAT-like_C"/>
</dbReference>
<dbReference type="Proteomes" id="UP001500902">
    <property type="component" value="Unassembled WGS sequence"/>
</dbReference>
<evidence type="ECO:0000313" key="2">
    <source>
        <dbReference type="Proteomes" id="UP001500902"/>
    </source>
</evidence>
<comment type="caution">
    <text evidence="1">The sequence shown here is derived from an EMBL/GenBank/DDBJ whole genome shotgun (WGS) entry which is preliminary data.</text>
</comment>
<dbReference type="GO" id="GO:0008483">
    <property type="term" value="F:transaminase activity"/>
    <property type="evidence" value="ECO:0007669"/>
    <property type="project" value="UniProtKB-KW"/>
</dbReference>
<dbReference type="NCBIfam" id="NF006734">
    <property type="entry name" value="PRK09266.1"/>
    <property type="match status" value="1"/>
</dbReference>
<dbReference type="InterPro" id="IPR001544">
    <property type="entry name" value="Aminotrans_IV"/>
</dbReference>
<proteinExistence type="predicted"/>
<dbReference type="EMBL" id="BAAAZP010000226">
    <property type="protein sequence ID" value="GAA3714874.1"/>
    <property type="molecule type" value="Genomic_DNA"/>
</dbReference>
<dbReference type="Gene3D" id="3.30.470.10">
    <property type="match status" value="1"/>
</dbReference>
<reference evidence="2" key="1">
    <citation type="journal article" date="2019" name="Int. J. Syst. Evol. Microbiol.">
        <title>The Global Catalogue of Microorganisms (GCM) 10K type strain sequencing project: providing services to taxonomists for standard genome sequencing and annotation.</title>
        <authorList>
            <consortium name="The Broad Institute Genomics Platform"/>
            <consortium name="The Broad Institute Genome Sequencing Center for Infectious Disease"/>
            <person name="Wu L."/>
            <person name="Ma J."/>
        </authorList>
    </citation>
    <scope>NUCLEOTIDE SEQUENCE [LARGE SCALE GENOMIC DNA]</scope>
    <source>
        <strain evidence="2">JCM 16904</strain>
    </source>
</reference>
<dbReference type="InterPro" id="IPR036038">
    <property type="entry name" value="Aminotransferase-like"/>
</dbReference>
<accession>A0ABP7E7H4</accession>